<gene>
    <name evidence="15" type="ORF">GP644_09395</name>
</gene>
<dbReference type="InterPro" id="IPR036097">
    <property type="entry name" value="HisK_dim/P_sf"/>
</dbReference>
<dbReference type="Gene3D" id="1.10.287.130">
    <property type="match status" value="1"/>
</dbReference>
<comment type="caution">
    <text evidence="15">The sequence shown here is derived from an EMBL/GenBank/DDBJ whole genome shotgun (WGS) entry which is preliminary data.</text>
</comment>
<dbReference type="PRINTS" id="PR00344">
    <property type="entry name" value="BCTRLSENSOR"/>
</dbReference>
<feature type="transmembrane region" description="Helical" evidence="10">
    <location>
        <begin position="39"/>
        <end position="64"/>
    </location>
</feature>
<dbReference type="InterPro" id="IPR001610">
    <property type="entry name" value="PAC"/>
</dbReference>
<dbReference type="InterPro" id="IPR003661">
    <property type="entry name" value="HisK_dim/P_dom"/>
</dbReference>
<keyword evidence="3 9" id="KW-0597">Phosphoprotein</keyword>
<evidence type="ECO:0000256" key="1">
    <source>
        <dbReference type="ARBA" id="ARBA00000085"/>
    </source>
</evidence>
<evidence type="ECO:0000259" key="14">
    <source>
        <dbReference type="PROSITE" id="PS50113"/>
    </source>
</evidence>
<feature type="domain" description="Histidine kinase" evidence="11">
    <location>
        <begin position="409"/>
        <end position="627"/>
    </location>
</feature>
<dbReference type="InterPro" id="IPR000014">
    <property type="entry name" value="PAS"/>
</dbReference>
<feature type="modified residue" description="4-aspartylphosphate" evidence="9">
    <location>
        <position position="697"/>
    </location>
</feature>
<dbReference type="Pfam" id="PF00512">
    <property type="entry name" value="HisKA"/>
    <property type="match status" value="1"/>
</dbReference>
<evidence type="ECO:0000313" key="16">
    <source>
        <dbReference type="Proteomes" id="UP000441586"/>
    </source>
</evidence>
<dbReference type="NCBIfam" id="TIGR00229">
    <property type="entry name" value="sensory_box"/>
    <property type="match status" value="1"/>
</dbReference>
<keyword evidence="10" id="KW-0812">Transmembrane</keyword>
<dbReference type="Gene3D" id="3.30.565.10">
    <property type="entry name" value="Histidine kinase-like ATPase, C-terminal domain"/>
    <property type="match status" value="1"/>
</dbReference>
<evidence type="ECO:0000259" key="11">
    <source>
        <dbReference type="PROSITE" id="PS50109"/>
    </source>
</evidence>
<feature type="domain" description="Response regulatory" evidence="12">
    <location>
        <begin position="646"/>
        <end position="759"/>
    </location>
</feature>
<dbReference type="AlphaFoldDB" id="A0A6A4RGS6"/>
<comment type="catalytic activity">
    <reaction evidence="1">
        <text>ATP + protein L-histidine = ADP + protein N-phospho-L-histidine.</text>
        <dbReference type="EC" id="2.7.13.3"/>
    </reaction>
</comment>
<dbReference type="GO" id="GO:0006355">
    <property type="term" value="P:regulation of DNA-templated transcription"/>
    <property type="evidence" value="ECO:0007669"/>
    <property type="project" value="InterPro"/>
</dbReference>
<dbReference type="SUPFAM" id="SSF47384">
    <property type="entry name" value="Homodimeric domain of signal transducing histidine kinase"/>
    <property type="match status" value="1"/>
</dbReference>
<dbReference type="SMART" id="SM00448">
    <property type="entry name" value="REC"/>
    <property type="match status" value="1"/>
</dbReference>
<dbReference type="InterPro" id="IPR011006">
    <property type="entry name" value="CheY-like_superfamily"/>
</dbReference>
<dbReference type="InterPro" id="IPR001789">
    <property type="entry name" value="Sig_transdc_resp-reg_receiver"/>
</dbReference>
<evidence type="ECO:0000256" key="8">
    <source>
        <dbReference type="ARBA" id="ARBA00023012"/>
    </source>
</evidence>
<dbReference type="RefSeq" id="WP_158978975.1">
    <property type="nucleotide sequence ID" value="NZ_WSFO01000004.1"/>
</dbReference>
<dbReference type="SUPFAM" id="SSF55785">
    <property type="entry name" value="PYP-like sensor domain (PAS domain)"/>
    <property type="match status" value="1"/>
</dbReference>
<feature type="domain" description="PAC" evidence="14">
    <location>
        <begin position="342"/>
        <end position="396"/>
    </location>
</feature>
<keyword evidence="5" id="KW-0547">Nucleotide-binding</keyword>
<evidence type="ECO:0000256" key="10">
    <source>
        <dbReference type="SAM" id="Phobius"/>
    </source>
</evidence>
<dbReference type="Pfam" id="PF00072">
    <property type="entry name" value="Response_reg"/>
    <property type="match status" value="1"/>
</dbReference>
<organism evidence="15 16">
    <name type="scientific">Parasedimentitalea maritima</name>
    <dbReference type="NCBI Taxonomy" id="2578117"/>
    <lineage>
        <taxon>Bacteria</taxon>
        <taxon>Pseudomonadati</taxon>
        <taxon>Pseudomonadota</taxon>
        <taxon>Alphaproteobacteria</taxon>
        <taxon>Rhodobacterales</taxon>
        <taxon>Paracoccaceae</taxon>
        <taxon>Parasedimentitalea</taxon>
    </lineage>
</organism>
<dbReference type="SMART" id="SM00387">
    <property type="entry name" value="HATPase_c"/>
    <property type="match status" value="1"/>
</dbReference>
<dbReference type="Gene3D" id="3.30.450.20">
    <property type="entry name" value="PAS domain"/>
    <property type="match status" value="1"/>
</dbReference>
<evidence type="ECO:0000256" key="2">
    <source>
        <dbReference type="ARBA" id="ARBA00012438"/>
    </source>
</evidence>
<dbReference type="PROSITE" id="PS50109">
    <property type="entry name" value="HIS_KIN"/>
    <property type="match status" value="1"/>
</dbReference>
<dbReference type="PANTHER" id="PTHR43065:SF46">
    <property type="entry name" value="C4-DICARBOXYLATE TRANSPORT SENSOR PROTEIN DCTB"/>
    <property type="match status" value="1"/>
</dbReference>
<evidence type="ECO:0000256" key="7">
    <source>
        <dbReference type="ARBA" id="ARBA00022840"/>
    </source>
</evidence>
<evidence type="ECO:0000259" key="12">
    <source>
        <dbReference type="PROSITE" id="PS50110"/>
    </source>
</evidence>
<keyword evidence="10" id="KW-1133">Transmembrane helix</keyword>
<dbReference type="Gene3D" id="3.40.50.2300">
    <property type="match status" value="1"/>
</dbReference>
<dbReference type="InterPro" id="IPR000700">
    <property type="entry name" value="PAS-assoc_C"/>
</dbReference>
<dbReference type="GO" id="GO:0000155">
    <property type="term" value="F:phosphorelay sensor kinase activity"/>
    <property type="evidence" value="ECO:0007669"/>
    <property type="project" value="InterPro"/>
</dbReference>
<dbReference type="InterPro" id="IPR003594">
    <property type="entry name" value="HATPase_dom"/>
</dbReference>
<dbReference type="GO" id="GO:0005524">
    <property type="term" value="F:ATP binding"/>
    <property type="evidence" value="ECO:0007669"/>
    <property type="project" value="UniProtKB-KW"/>
</dbReference>
<evidence type="ECO:0000256" key="6">
    <source>
        <dbReference type="ARBA" id="ARBA00022777"/>
    </source>
</evidence>
<dbReference type="PANTHER" id="PTHR43065">
    <property type="entry name" value="SENSOR HISTIDINE KINASE"/>
    <property type="match status" value="1"/>
</dbReference>
<keyword evidence="6" id="KW-0418">Kinase</keyword>
<keyword evidence="7" id="KW-0067">ATP-binding</keyword>
<dbReference type="SUPFAM" id="SSF52172">
    <property type="entry name" value="CheY-like"/>
    <property type="match status" value="1"/>
</dbReference>
<dbReference type="SMART" id="SM00091">
    <property type="entry name" value="PAS"/>
    <property type="match status" value="1"/>
</dbReference>
<dbReference type="InterPro" id="IPR004358">
    <property type="entry name" value="Sig_transdc_His_kin-like_C"/>
</dbReference>
<dbReference type="EMBL" id="WSFO01000004">
    <property type="protein sequence ID" value="KAE9630597.1"/>
    <property type="molecule type" value="Genomic_DNA"/>
</dbReference>
<evidence type="ECO:0000313" key="15">
    <source>
        <dbReference type="EMBL" id="KAE9630597.1"/>
    </source>
</evidence>
<dbReference type="CDD" id="cd00082">
    <property type="entry name" value="HisKA"/>
    <property type="match status" value="1"/>
</dbReference>
<dbReference type="Proteomes" id="UP000441586">
    <property type="component" value="Unassembled WGS sequence"/>
</dbReference>
<evidence type="ECO:0000256" key="9">
    <source>
        <dbReference type="PROSITE-ProRule" id="PRU00169"/>
    </source>
</evidence>
<dbReference type="PROSITE" id="PS50112">
    <property type="entry name" value="PAS"/>
    <property type="match status" value="1"/>
</dbReference>
<evidence type="ECO:0000256" key="5">
    <source>
        <dbReference type="ARBA" id="ARBA00022741"/>
    </source>
</evidence>
<dbReference type="Pfam" id="PF00989">
    <property type="entry name" value="PAS"/>
    <property type="match status" value="1"/>
</dbReference>
<dbReference type="SUPFAM" id="SSF55874">
    <property type="entry name" value="ATPase domain of HSP90 chaperone/DNA topoisomerase II/histidine kinase"/>
    <property type="match status" value="1"/>
</dbReference>
<dbReference type="InterPro" id="IPR036890">
    <property type="entry name" value="HATPase_C_sf"/>
</dbReference>
<dbReference type="InterPro" id="IPR035965">
    <property type="entry name" value="PAS-like_dom_sf"/>
</dbReference>
<sequence length="765" mass="84064">MFCHAGSPNLICLIATLAGTDNDAHDYFMNSDPYSTRLIWPRLIAVAALALIAVTVLLGVALGIKTRQQFREIDSSWTEYSGGAERKGILISSLREHLGYGGIIHNFKNYVLRQDPVYLTQTQAQIDQFYVVVEEFKQLQLSEYERAALATILGTIRVYQARLEIAQQATAEGWDVAQTDQLVQVDDTAAIGALATLEQIWNDIQTASSRRIVAAVDEGQQLILIGFMSVLALALTALVIAGMIYLLVQYLRGAVSQLALELRERRRLQRSESQLATAVEQSPATIVVTDTDARIQYVNKKFETLSGWRRDEVIGETPAFLQSGRTSAANYELLRQRLLEGKSWTGVFLNRKKDGSEYWVETTILPLVAADGTIQNFIASGEDITEKRHARDQVIQAQKLEAVGQLSGGIAHDFNNILTTIIGASHLAALDADDGSDLAGEIEHIDIAARRAQNLVRELLTFARREPGQPQAVDLSEIVSEVSRLLRASMPPMIRLRCDTSGPLAVLGDPTHLHQILMNLCRNASEAIGAEDGTIEIGFAASDPPQGFAPRDDGWVLLTVRDDGPGMSEGTRARLFEPFFTTKPLGKGAGLGLAVVYGLVEEIGGQITVESTRGQGTCFSVLLPASSEQALTEERDRPELPRGHETIMLVDDDMEIAGTLRRILLRLGYRVEAFTSPLVALERIRQWPDRFDVILSDLMMPDLSGEALVTEIRGLRPNIPVLFCSGYKPDTIVVPGEQPEVLDKPVDPATLAKKLRHLLDSISAE</sequence>
<proteinExistence type="predicted"/>
<dbReference type="Pfam" id="PF02518">
    <property type="entry name" value="HATPase_c"/>
    <property type="match status" value="1"/>
</dbReference>
<keyword evidence="10" id="KW-0472">Membrane</keyword>
<dbReference type="CDD" id="cd00130">
    <property type="entry name" value="PAS"/>
    <property type="match status" value="1"/>
</dbReference>
<dbReference type="SMART" id="SM00388">
    <property type="entry name" value="HisKA"/>
    <property type="match status" value="1"/>
</dbReference>
<reference evidence="15 16" key="1">
    <citation type="submission" date="2019-12" db="EMBL/GenBank/DDBJ databases">
        <authorList>
            <person name="Zhang Y.-J."/>
        </authorList>
    </citation>
    <scope>NUCLEOTIDE SEQUENCE [LARGE SCALE GENOMIC DNA]</scope>
    <source>
        <strain evidence="15 16">H18S-6</strain>
    </source>
</reference>
<dbReference type="CDD" id="cd00156">
    <property type="entry name" value="REC"/>
    <property type="match status" value="1"/>
</dbReference>
<dbReference type="InterPro" id="IPR013767">
    <property type="entry name" value="PAS_fold"/>
</dbReference>
<dbReference type="SMART" id="SM00086">
    <property type="entry name" value="PAC"/>
    <property type="match status" value="1"/>
</dbReference>
<name>A0A6A4RGS6_9RHOB</name>
<feature type="domain" description="PAS" evidence="13">
    <location>
        <begin position="271"/>
        <end position="317"/>
    </location>
</feature>
<dbReference type="InterPro" id="IPR005467">
    <property type="entry name" value="His_kinase_dom"/>
</dbReference>
<dbReference type="PROSITE" id="PS50110">
    <property type="entry name" value="RESPONSE_REGULATORY"/>
    <property type="match status" value="1"/>
</dbReference>
<evidence type="ECO:0000256" key="3">
    <source>
        <dbReference type="ARBA" id="ARBA00022553"/>
    </source>
</evidence>
<keyword evidence="8" id="KW-0902">Two-component regulatory system</keyword>
<evidence type="ECO:0000256" key="4">
    <source>
        <dbReference type="ARBA" id="ARBA00022679"/>
    </source>
</evidence>
<protein>
    <recommendedName>
        <fullName evidence="2">histidine kinase</fullName>
        <ecNumber evidence="2">2.7.13.3</ecNumber>
    </recommendedName>
</protein>
<dbReference type="PROSITE" id="PS50113">
    <property type="entry name" value="PAC"/>
    <property type="match status" value="1"/>
</dbReference>
<keyword evidence="4" id="KW-0808">Transferase</keyword>
<accession>A0A6A4RGS6</accession>
<evidence type="ECO:0000259" key="13">
    <source>
        <dbReference type="PROSITE" id="PS50112"/>
    </source>
</evidence>
<feature type="transmembrane region" description="Helical" evidence="10">
    <location>
        <begin position="222"/>
        <end position="248"/>
    </location>
</feature>
<dbReference type="EC" id="2.7.13.3" evidence="2"/>